<dbReference type="PANTHER" id="PTHR19384:SF128">
    <property type="entry name" value="NADPH OXIDOREDUCTASE A"/>
    <property type="match status" value="1"/>
</dbReference>
<evidence type="ECO:0000256" key="2">
    <source>
        <dbReference type="ARBA" id="ARBA00001974"/>
    </source>
</evidence>
<dbReference type="InterPro" id="IPR029039">
    <property type="entry name" value="Flavoprotein-like_sf"/>
</dbReference>
<evidence type="ECO:0000256" key="5">
    <source>
        <dbReference type="ARBA" id="ARBA00022827"/>
    </source>
</evidence>
<dbReference type="Gene3D" id="3.40.50.360">
    <property type="match status" value="1"/>
</dbReference>
<feature type="domain" description="Flavodoxin-like" evidence="9">
    <location>
        <begin position="28"/>
        <end position="166"/>
    </location>
</feature>
<dbReference type="InterPro" id="IPR008254">
    <property type="entry name" value="Flavodoxin/NO_synth"/>
</dbReference>
<dbReference type="SUPFAM" id="SSF52343">
    <property type="entry name" value="Ferredoxin reductase-like, C-terminal NADP-linked domain"/>
    <property type="match status" value="1"/>
</dbReference>
<evidence type="ECO:0000256" key="3">
    <source>
        <dbReference type="ARBA" id="ARBA00022630"/>
    </source>
</evidence>
<comment type="cofactor">
    <cofactor evidence="2">
        <name>FAD</name>
        <dbReference type="ChEBI" id="CHEBI:57692"/>
    </cofactor>
</comment>
<keyword evidence="7" id="KW-0560">Oxidoreductase</keyword>
<dbReference type="Pfam" id="PF00175">
    <property type="entry name" value="NAD_binding_1"/>
    <property type="match status" value="1"/>
</dbReference>
<evidence type="ECO:0000256" key="6">
    <source>
        <dbReference type="ARBA" id="ARBA00022857"/>
    </source>
</evidence>
<dbReference type="PROSITE" id="PS50902">
    <property type="entry name" value="FLAVODOXIN_LIKE"/>
    <property type="match status" value="1"/>
</dbReference>
<dbReference type="PRINTS" id="PR00371">
    <property type="entry name" value="FPNCR"/>
</dbReference>
<dbReference type="SUPFAM" id="SSF52218">
    <property type="entry name" value="Flavoproteins"/>
    <property type="match status" value="1"/>
</dbReference>
<keyword evidence="3" id="KW-0285">Flavoprotein</keyword>
<feature type="domain" description="FAD-binding FR-type" evidence="10">
    <location>
        <begin position="189"/>
        <end position="401"/>
    </location>
</feature>
<dbReference type="InterPro" id="IPR017927">
    <property type="entry name" value="FAD-bd_FR_type"/>
</dbReference>
<evidence type="ECO:0000259" key="10">
    <source>
        <dbReference type="PROSITE" id="PS51384"/>
    </source>
</evidence>
<dbReference type="InterPro" id="IPR017938">
    <property type="entry name" value="Riboflavin_synthase-like_b-brl"/>
</dbReference>
<name>A0ABS5JXJ9_9BACT</name>
<evidence type="ECO:0000259" key="9">
    <source>
        <dbReference type="PROSITE" id="PS50902"/>
    </source>
</evidence>
<dbReference type="Proteomes" id="UP000708576">
    <property type="component" value="Unassembled WGS sequence"/>
</dbReference>
<evidence type="ECO:0000256" key="7">
    <source>
        <dbReference type="ARBA" id="ARBA00023002"/>
    </source>
</evidence>
<dbReference type="PROSITE" id="PS51384">
    <property type="entry name" value="FAD_FR"/>
    <property type="match status" value="1"/>
</dbReference>
<evidence type="ECO:0000256" key="4">
    <source>
        <dbReference type="ARBA" id="ARBA00022643"/>
    </source>
</evidence>
<dbReference type="InterPro" id="IPR039261">
    <property type="entry name" value="FNR_nucleotide-bd"/>
</dbReference>
<dbReference type="PANTHER" id="PTHR19384">
    <property type="entry name" value="NITRIC OXIDE SYNTHASE-RELATED"/>
    <property type="match status" value="1"/>
</dbReference>
<proteinExistence type="predicted"/>
<evidence type="ECO:0000313" key="12">
    <source>
        <dbReference type="Proteomes" id="UP000708576"/>
    </source>
</evidence>
<keyword evidence="4" id="KW-0288">FMN</keyword>
<organism evidence="11 12">
    <name type="scientific">Carboxylicivirga linearis</name>
    <dbReference type="NCBI Taxonomy" id="1628157"/>
    <lineage>
        <taxon>Bacteria</taxon>
        <taxon>Pseudomonadati</taxon>
        <taxon>Bacteroidota</taxon>
        <taxon>Bacteroidia</taxon>
        <taxon>Marinilabiliales</taxon>
        <taxon>Marinilabiliaceae</taxon>
        <taxon>Carboxylicivirga</taxon>
    </lineage>
</organism>
<dbReference type="SUPFAM" id="SSF63380">
    <property type="entry name" value="Riboflavin synthase domain-like"/>
    <property type="match status" value="1"/>
</dbReference>
<gene>
    <name evidence="11" type="ORF">KEM10_15195</name>
</gene>
<keyword evidence="12" id="KW-1185">Reference proteome</keyword>
<keyword evidence="5" id="KW-0274">FAD</keyword>
<evidence type="ECO:0000256" key="1">
    <source>
        <dbReference type="ARBA" id="ARBA00001917"/>
    </source>
</evidence>
<dbReference type="InterPro" id="IPR001709">
    <property type="entry name" value="Flavoprot_Pyr_Nucl_cyt_Rdtase"/>
</dbReference>
<dbReference type="Gene3D" id="1.20.990.10">
    <property type="entry name" value="NADPH-cytochrome p450 Reductase, Chain A, domain 3"/>
    <property type="match status" value="1"/>
</dbReference>
<keyword evidence="8" id="KW-0028">Amino-acid biosynthesis</keyword>
<keyword evidence="8" id="KW-0198">Cysteine biosynthesis</keyword>
<dbReference type="InterPro" id="IPR001433">
    <property type="entry name" value="OxRdtase_FAD/NAD-bd"/>
</dbReference>
<accession>A0ABS5JXJ9</accession>
<dbReference type="RefSeq" id="WP_212216882.1">
    <property type="nucleotide sequence ID" value="NZ_JAGUCO010000013.1"/>
</dbReference>
<sequence>MGFLTSIFKREPKPLQLDIQKKYNCPSATIVYGTKTGNAQIVAQQLHKTLQDYNIDSECFNISKYDINRILSENLLLIVMSTDGEGELPPNSRKFYGYLNHKDFPQIPHLNYSILALGDSSYEYFCGAGKLIETKLNSLGAQSVIPRIDCDVDFKDDALNWIEKVFLFLSEGSKEKSQNQTPTIKLELPDLDEATLTKREIITKGENSTATYHIVLDNSDSNIKYESGDCIEVIPENPDKLVTEVLNVLKADALQPINGGGKALFDLLKYHYELTKLTRKVVRNYQTTTSQPNLLELINNQDELNKYIADKDVLDLITDYPSSIDGESFVKTLAPLNSRYYSIASGYKAFPDEIHLTIKTIRFAARERQYEGAASTYLNEYLKVGTNINFRFIPSPTFHLPENKDTPVILIGVGTGIAPYRGFLQDRMVENIKDRTWLIWGDKKQNEDFIYEEELKQFKDDGYLYHLDTSFSRDQEEKRYVQNIVMEKQAEIYEWIMNGAHIYLCGHTHMGHDVRDALSNIIMNQKGISKQASNQEIVRMQENGILHEDLY</sequence>
<dbReference type="InterPro" id="IPR003097">
    <property type="entry name" value="CysJ-like_FAD-binding"/>
</dbReference>
<protein>
    <submittedName>
        <fullName evidence="11">Sulfite reductase flavoprotein subunit alpha</fullName>
    </submittedName>
</protein>
<dbReference type="Gene3D" id="2.40.30.10">
    <property type="entry name" value="Translation factors"/>
    <property type="match status" value="1"/>
</dbReference>
<dbReference type="Pfam" id="PF00258">
    <property type="entry name" value="Flavodoxin_1"/>
    <property type="match status" value="1"/>
</dbReference>
<dbReference type="Pfam" id="PF00667">
    <property type="entry name" value="FAD_binding_1"/>
    <property type="match status" value="1"/>
</dbReference>
<reference evidence="11 12" key="1">
    <citation type="journal article" date="2015" name="Int. J. Syst. Evol. Microbiol.">
        <title>Carboxylicivirga linearis sp. nov., isolated from a sea cucumber culture pond.</title>
        <authorList>
            <person name="Wang F.Q."/>
            <person name="Zhou Y.X."/>
            <person name="Lin X.Z."/>
            <person name="Chen G.J."/>
            <person name="Du Z.J."/>
        </authorList>
    </citation>
    <scope>NUCLEOTIDE SEQUENCE [LARGE SCALE GENOMIC DNA]</scope>
    <source>
        <strain evidence="11 12">FB218</strain>
    </source>
</reference>
<dbReference type="PRINTS" id="PR00369">
    <property type="entry name" value="FLAVODOXIN"/>
</dbReference>
<evidence type="ECO:0000256" key="8">
    <source>
        <dbReference type="ARBA" id="ARBA00023192"/>
    </source>
</evidence>
<dbReference type="EMBL" id="JAGUCO010000013">
    <property type="protein sequence ID" value="MBS2099640.1"/>
    <property type="molecule type" value="Genomic_DNA"/>
</dbReference>
<dbReference type="Gene3D" id="3.40.50.80">
    <property type="entry name" value="Nucleotide-binding domain of ferredoxin-NADP reductase (FNR) module"/>
    <property type="match status" value="1"/>
</dbReference>
<comment type="caution">
    <text evidence="11">The sequence shown here is derived from an EMBL/GenBank/DDBJ whole genome shotgun (WGS) entry which is preliminary data.</text>
</comment>
<dbReference type="InterPro" id="IPR001094">
    <property type="entry name" value="Flavdoxin-like"/>
</dbReference>
<dbReference type="InterPro" id="IPR023173">
    <property type="entry name" value="NADPH_Cyt_P450_Rdtase_alpha"/>
</dbReference>
<keyword evidence="6" id="KW-0521">NADP</keyword>
<comment type="cofactor">
    <cofactor evidence="1">
        <name>FMN</name>
        <dbReference type="ChEBI" id="CHEBI:58210"/>
    </cofactor>
</comment>
<evidence type="ECO:0000313" key="11">
    <source>
        <dbReference type="EMBL" id="MBS2099640.1"/>
    </source>
</evidence>